<feature type="domain" description="DDE Tnp4" evidence="8">
    <location>
        <begin position="6"/>
        <end position="142"/>
    </location>
</feature>
<dbReference type="InterPro" id="IPR027806">
    <property type="entry name" value="HARBI1_dom"/>
</dbReference>
<keyword evidence="5" id="KW-0479">Metal-binding</keyword>
<dbReference type="Pfam" id="PF13359">
    <property type="entry name" value="DDE_Tnp_4"/>
    <property type="match status" value="1"/>
</dbReference>
<keyword evidence="7" id="KW-0539">Nucleus</keyword>
<dbReference type="EMBL" id="SSTD01015314">
    <property type="protein sequence ID" value="TYK02892.1"/>
    <property type="molecule type" value="Genomic_DNA"/>
</dbReference>
<organism evidence="9 10">
    <name type="scientific">Cucumis melo var. makuwa</name>
    <name type="common">Oriental melon</name>
    <dbReference type="NCBI Taxonomy" id="1194695"/>
    <lineage>
        <taxon>Eukaryota</taxon>
        <taxon>Viridiplantae</taxon>
        <taxon>Streptophyta</taxon>
        <taxon>Embryophyta</taxon>
        <taxon>Tracheophyta</taxon>
        <taxon>Spermatophyta</taxon>
        <taxon>Magnoliopsida</taxon>
        <taxon>eudicotyledons</taxon>
        <taxon>Gunneridae</taxon>
        <taxon>Pentapetalae</taxon>
        <taxon>rosids</taxon>
        <taxon>fabids</taxon>
        <taxon>Cucurbitales</taxon>
        <taxon>Cucurbitaceae</taxon>
        <taxon>Benincaseae</taxon>
        <taxon>Cucumis</taxon>
    </lineage>
</organism>
<reference evidence="9 10" key="1">
    <citation type="submission" date="2019-08" db="EMBL/GenBank/DDBJ databases">
        <title>Draft genome sequences of two oriental melons (Cucumis melo L. var makuwa).</title>
        <authorList>
            <person name="Kwon S.-Y."/>
        </authorList>
    </citation>
    <scope>NUCLEOTIDE SEQUENCE [LARGE SCALE GENOMIC DNA]</scope>
    <source>
        <strain evidence="10">cv. Chang Bougi</strain>
        <tissue evidence="9">Leaf</tissue>
    </source>
</reference>
<evidence type="ECO:0000256" key="1">
    <source>
        <dbReference type="ARBA" id="ARBA00001968"/>
    </source>
</evidence>
<dbReference type="Proteomes" id="UP000321947">
    <property type="component" value="Unassembled WGS sequence"/>
</dbReference>
<name>A0A5D3BVQ3_CUCMM</name>
<evidence type="ECO:0000256" key="5">
    <source>
        <dbReference type="ARBA" id="ARBA00022723"/>
    </source>
</evidence>
<dbReference type="PANTHER" id="PTHR22930:SF293">
    <property type="entry name" value="PROTEIN ALP1-LIKE"/>
    <property type="match status" value="1"/>
</dbReference>
<evidence type="ECO:0000256" key="2">
    <source>
        <dbReference type="ARBA" id="ARBA00004123"/>
    </source>
</evidence>
<evidence type="ECO:0000256" key="4">
    <source>
        <dbReference type="ARBA" id="ARBA00022722"/>
    </source>
</evidence>
<protein>
    <submittedName>
        <fullName evidence="9">Putative nuclease HARBI1</fullName>
    </submittedName>
</protein>
<dbReference type="AlphaFoldDB" id="A0A5D3BVQ3"/>
<evidence type="ECO:0000259" key="8">
    <source>
        <dbReference type="Pfam" id="PF13359"/>
    </source>
</evidence>
<proteinExistence type="inferred from homology"/>
<dbReference type="PANTHER" id="PTHR22930">
    <property type="match status" value="1"/>
</dbReference>
<comment type="subcellular location">
    <subcellularLocation>
        <location evidence="2">Nucleus</location>
    </subcellularLocation>
</comment>
<sequence>MEGRSCNKCPQVCNTKGDFVFVLVGWEGSAVDSCFLRDVISRPNGLKVPKGITTYLTRGTPNMEGFLAPYGAKRYHLQEWRGAGNSPTTAKEFLNMKHSSTQNVIERYFGLLKDRWAILRKKFYYPVQVQCRTILACCPLHNVINREMTNIDILEDINEGDSTYATTAGDDIHYNETSCSHLLPQTLASRTAATSTFPSASHRRRSPLSLQSIVLSPSNSIQRTADHPSHLLAFCPTASHRSLARPHGLHSVSSASVLHRFDASPFCATRAACTPDPSSRLPLARRVSSRRALLCPELHAADFP</sequence>
<evidence type="ECO:0000313" key="9">
    <source>
        <dbReference type="EMBL" id="TYK02892.1"/>
    </source>
</evidence>
<comment type="cofactor">
    <cofactor evidence="1">
        <name>a divalent metal cation</name>
        <dbReference type="ChEBI" id="CHEBI:60240"/>
    </cofactor>
</comment>
<accession>A0A5D3BVQ3</accession>
<dbReference type="GO" id="GO:0046872">
    <property type="term" value="F:metal ion binding"/>
    <property type="evidence" value="ECO:0007669"/>
    <property type="project" value="UniProtKB-KW"/>
</dbReference>
<gene>
    <name evidence="9" type="ORF">E5676_scaffold968G00340</name>
</gene>
<evidence type="ECO:0000256" key="6">
    <source>
        <dbReference type="ARBA" id="ARBA00022801"/>
    </source>
</evidence>
<comment type="similarity">
    <text evidence="3">Belongs to the HARBI1 family.</text>
</comment>
<evidence type="ECO:0000256" key="3">
    <source>
        <dbReference type="ARBA" id="ARBA00006958"/>
    </source>
</evidence>
<keyword evidence="6" id="KW-0378">Hydrolase</keyword>
<dbReference type="GO" id="GO:0005634">
    <property type="term" value="C:nucleus"/>
    <property type="evidence" value="ECO:0007669"/>
    <property type="project" value="UniProtKB-SubCell"/>
</dbReference>
<evidence type="ECO:0000313" key="10">
    <source>
        <dbReference type="Proteomes" id="UP000321947"/>
    </source>
</evidence>
<dbReference type="GO" id="GO:0004518">
    <property type="term" value="F:nuclease activity"/>
    <property type="evidence" value="ECO:0007669"/>
    <property type="project" value="UniProtKB-KW"/>
</dbReference>
<comment type="caution">
    <text evidence="9">The sequence shown here is derived from an EMBL/GenBank/DDBJ whole genome shotgun (WGS) entry which is preliminary data.</text>
</comment>
<keyword evidence="4" id="KW-0540">Nuclease</keyword>
<dbReference type="InterPro" id="IPR045249">
    <property type="entry name" value="HARBI1-like"/>
</dbReference>
<dbReference type="GO" id="GO:0016787">
    <property type="term" value="F:hydrolase activity"/>
    <property type="evidence" value="ECO:0007669"/>
    <property type="project" value="UniProtKB-KW"/>
</dbReference>
<evidence type="ECO:0000256" key="7">
    <source>
        <dbReference type="ARBA" id="ARBA00023242"/>
    </source>
</evidence>